<dbReference type="RefSeq" id="WP_183808187.1">
    <property type="nucleotide sequence ID" value="NZ_JACIEE010000015.1"/>
</dbReference>
<dbReference type="AlphaFoldDB" id="A0A7W6GLD0"/>
<evidence type="ECO:0000313" key="2">
    <source>
        <dbReference type="Proteomes" id="UP000574761"/>
    </source>
</evidence>
<reference evidence="1 2" key="1">
    <citation type="submission" date="2020-08" db="EMBL/GenBank/DDBJ databases">
        <title>Genomic Encyclopedia of Type Strains, Phase IV (KMG-IV): sequencing the most valuable type-strain genomes for metagenomic binning, comparative biology and taxonomic classification.</title>
        <authorList>
            <person name="Goeker M."/>
        </authorList>
    </citation>
    <scope>NUCLEOTIDE SEQUENCE [LARGE SCALE GENOMIC DNA]</scope>
    <source>
        <strain evidence="1 2">DSM 100211</strain>
    </source>
</reference>
<dbReference type="EMBL" id="JACIEE010000015">
    <property type="protein sequence ID" value="MBB3980026.1"/>
    <property type="molecule type" value="Genomic_DNA"/>
</dbReference>
<gene>
    <name evidence="1" type="ORF">GGQ64_005273</name>
</gene>
<dbReference type="Proteomes" id="UP000574761">
    <property type="component" value="Unassembled WGS sequence"/>
</dbReference>
<proteinExistence type="predicted"/>
<accession>A0A7W6GLD0</accession>
<protein>
    <submittedName>
        <fullName evidence="1">Uncharacterized protein</fullName>
    </submittedName>
</protein>
<evidence type="ECO:0000313" key="1">
    <source>
        <dbReference type="EMBL" id="MBB3980026.1"/>
    </source>
</evidence>
<comment type="caution">
    <text evidence="1">The sequence shown here is derived from an EMBL/GenBank/DDBJ whole genome shotgun (WGS) entry which is preliminary data.</text>
</comment>
<name>A0A7W6GLD0_9HYPH</name>
<keyword evidence="2" id="KW-1185">Reference proteome</keyword>
<organism evidence="1 2">
    <name type="scientific">Mycoplana azooxidifex</name>
    <dbReference type="NCBI Taxonomy" id="1636188"/>
    <lineage>
        <taxon>Bacteria</taxon>
        <taxon>Pseudomonadati</taxon>
        <taxon>Pseudomonadota</taxon>
        <taxon>Alphaproteobacteria</taxon>
        <taxon>Hyphomicrobiales</taxon>
        <taxon>Rhizobiaceae</taxon>
        <taxon>Mycoplana</taxon>
    </lineage>
</organism>
<sequence length="46" mass="5294">MTVVMMFFAILISTIFTVDFSRTILALRQERIAIRAMRRKAGGFDV</sequence>